<name>A0A6I4IYJ9_9SPHN</name>
<dbReference type="AlphaFoldDB" id="A0A6I4IYJ9"/>
<dbReference type="Proteomes" id="UP000441389">
    <property type="component" value="Unassembled WGS sequence"/>
</dbReference>
<evidence type="ECO:0000313" key="2">
    <source>
        <dbReference type="Proteomes" id="UP000441389"/>
    </source>
</evidence>
<gene>
    <name evidence="1" type="ORF">GON01_05130</name>
</gene>
<reference evidence="1 2" key="1">
    <citation type="submission" date="2019-12" db="EMBL/GenBank/DDBJ databases">
        <authorList>
            <person name="Huq M.A."/>
        </authorList>
    </citation>
    <scope>NUCLEOTIDE SEQUENCE [LARGE SCALE GENOMIC DNA]</scope>
    <source>
        <strain evidence="1 2">MAH-20</strain>
    </source>
</reference>
<proteinExistence type="predicted"/>
<dbReference type="EMBL" id="WQMS01000006">
    <property type="protein sequence ID" value="MVO77320.1"/>
    <property type="molecule type" value="Genomic_DNA"/>
</dbReference>
<accession>A0A6I4IYJ9</accession>
<dbReference type="RefSeq" id="WP_157026270.1">
    <property type="nucleotide sequence ID" value="NZ_WQMS01000006.1"/>
</dbReference>
<evidence type="ECO:0000313" key="1">
    <source>
        <dbReference type="EMBL" id="MVO77320.1"/>
    </source>
</evidence>
<sequence length="287" mass="31282">MKFDRFAAIDWSGAAGARQKGIALATCVAGEDAPELVRPGHIWSRREVLDWMLALEGDWLIGLDLSPSLAFADKGAFFPGWARSPADVRGLWALVEDIASDEPHLGANRFVDHPEASRHFRRHGGRCGDLFPPGAGRFRVVEDASREQGLCNPYSNFNLVGAAQVGKSSLTGMRLFHRIGGKLPIWPYDPVPERGPVVIEIYTSIAATAAGLPRGRTKIRDPQTLDRALAALGSRAHAPLGRYDDHATDALLAAAWLRAVAHDRALWSPAKLTPELARTEGWTFGVR</sequence>
<protein>
    <recommendedName>
        <fullName evidence="3">DUF429 domain-containing protein</fullName>
    </recommendedName>
</protein>
<keyword evidence="2" id="KW-1185">Reference proteome</keyword>
<comment type="caution">
    <text evidence="1">The sequence shown here is derived from an EMBL/GenBank/DDBJ whole genome shotgun (WGS) entry which is preliminary data.</text>
</comment>
<organism evidence="1 2">
    <name type="scientific">Sphingomonas horti</name>
    <dbReference type="NCBI Taxonomy" id="2682842"/>
    <lineage>
        <taxon>Bacteria</taxon>
        <taxon>Pseudomonadati</taxon>
        <taxon>Pseudomonadota</taxon>
        <taxon>Alphaproteobacteria</taxon>
        <taxon>Sphingomonadales</taxon>
        <taxon>Sphingomonadaceae</taxon>
        <taxon>Sphingomonas</taxon>
    </lineage>
</organism>
<evidence type="ECO:0008006" key="3">
    <source>
        <dbReference type="Google" id="ProtNLM"/>
    </source>
</evidence>